<organism evidence="1 2">
    <name type="scientific">Giesbergeria sinuosa</name>
    <dbReference type="NCBI Taxonomy" id="80883"/>
    <lineage>
        <taxon>Bacteria</taxon>
        <taxon>Pseudomonadati</taxon>
        <taxon>Pseudomonadota</taxon>
        <taxon>Betaproteobacteria</taxon>
        <taxon>Burkholderiales</taxon>
        <taxon>Comamonadaceae</taxon>
        <taxon>Giesbergeria</taxon>
    </lineage>
</organism>
<evidence type="ECO:0000313" key="2">
    <source>
        <dbReference type="Proteomes" id="UP001596001"/>
    </source>
</evidence>
<evidence type="ECO:0000313" key="1">
    <source>
        <dbReference type="EMBL" id="MFC4788629.1"/>
    </source>
</evidence>
<dbReference type="RefSeq" id="WP_382431226.1">
    <property type="nucleotide sequence ID" value="NZ_JBHSHJ010000003.1"/>
</dbReference>
<keyword evidence="2" id="KW-1185">Reference proteome</keyword>
<dbReference type="EMBL" id="JBHSHJ010000003">
    <property type="protein sequence ID" value="MFC4788629.1"/>
    <property type="molecule type" value="Genomic_DNA"/>
</dbReference>
<dbReference type="Proteomes" id="UP001596001">
    <property type="component" value="Unassembled WGS sequence"/>
</dbReference>
<proteinExistence type="predicted"/>
<comment type="caution">
    <text evidence="1">The sequence shown here is derived from an EMBL/GenBank/DDBJ whole genome shotgun (WGS) entry which is preliminary data.</text>
</comment>
<gene>
    <name evidence="1" type="ORF">ACFO6X_06475</name>
</gene>
<accession>A0ABV9QBN2</accession>
<name>A0ABV9QBN2_9BURK</name>
<sequence>MKKAAPQKWRGLLRLLKPGFPTRALLFLQGGGSVAQAFQLGYHLMMGARNLTNWLNP</sequence>
<reference evidence="2" key="1">
    <citation type="journal article" date="2019" name="Int. J. Syst. Evol. Microbiol.">
        <title>The Global Catalogue of Microorganisms (GCM) 10K type strain sequencing project: providing services to taxonomists for standard genome sequencing and annotation.</title>
        <authorList>
            <consortium name="The Broad Institute Genomics Platform"/>
            <consortium name="The Broad Institute Genome Sequencing Center for Infectious Disease"/>
            <person name="Wu L."/>
            <person name="Ma J."/>
        </authorList>
    </citation>
    <scope>NUCLEOTIDE SEQUENCE [LARGE SCALE GENOMIC DNA]</scope>
    <source>
        <strain evidence="2">CCUG 49452</strain>
    </source>
</reference>
<protein>
    <submittedName>
        <fullName evidence="1">Uncharacterized protein</fullName>
    </submittedName>
</protein>